<sequence>MRLILSSCVSTKLKGLIDGYAFELKDGSIYTNLSAIFLFENSLNLAISFDISQCGSSSTMAFFGFADRISE</sequence>
<comment type="caution">
    <text evidence="1">The sequence shown here is derived from an EMBL/GenBank/DDBJ whole genome shotgun (WGS) entry which is preliminary data.</text>
</comment>
<name>A0A0F9DN32_9ZZZZ</name>
<gene>
    <name evidence="1" type="ORF">LCGC14_2178180</name>
</gene>
<proteinExistence type="predicted"/>
<organism evidence="1">
    <name type="scientific">marine sediment metagenome</name>
    <dbReference type="NCBI Taxonomy" id="412755"/>
    <lineage>
        <taxon>unclassified sequences</taxon>
        <taxon>metagenomes</taxon>
        <taxon>ecological metagenomes</taxon>
    </lineage>
</organism>
<accession>A0A0F9DN32</accession>
<dbReference type="EMBL" id="LAZR01028271">
    <property type="protein sequence ID" value="KKL63129.1"/>
    <property type="molecule type" value="Genomic_DNA"/>
</dbReference>
<dbReference type="AlphaFoldDB" id="A0A0F9DN32"/>
<reference evidence="1" key="1">
    <citation type="journal article" date="2015" name="Nature">
        <title>Complex archaea that bridge the gap between prokaryotes and eukaryotes.</title>
        <authorList>
            <person name="Spang A."/>
            <person name="Saw J.H."/>
            <person name="Jorgensen S.L."/>
            <person name="Zaremba-Niedzwiedzka K."/>
            <person name="Martijn J."/>
            <person name="Lind A.E."/>
            <person name="van Eijk R."/>
            <person name="Schleper C."/>
            <person name="Guy L."/>
            <person name="Ettema T.J."/>
        </authorList>
    </citation>
    <scope>NUCLEOTIDE SEQUENCE</scope>
</reference>
<protein>
    <submittedName>
        <fullName evidence="1">Uncharacterized protein</fullName>
    </submittedName>
</protein>
<evidence type="ECO:0000313" key="1">
    <source>
        <dbReference type="EMBL" id="KKL63129.1"/>
    </source>
</evidence>